<evidence type="ECO:0000256" key="1">
    <source>
        <dbReference type="SAM" id="SignalP"/>
    </source>
</evidence>
<dbReference type="EMBL" id="CP022163">
    <property type="protein sequence ID" value="ATB27563.1"/>
    <property type="molecule type" value="Genomic_DNA"/>
</dbReference>
<reference evidence="2 3" key="1">
    <citation type="submission" date="2017-06" db="EMBL/GenBank/DDBJ databases">
        <authorList>
            <person name="Kim H.J."/>
            <person name="Triplett B.A."/>
        </authorList>
    </citation>
    <scope>NUCLEOTIDE SEQUENCE [LARGE SCALE GENOMIC DNA]</scope>
    <source>
        <strain evidence="2 3">DSM 14713</strain>
    </source>
</reference>
<dbReference type="KEGG" id="mbd:MEBOL_001007"/>
<dbReference type="Proteomes" id="UP000217289">
    <property type="component" value="Chromosome"/>
</dbReference>
<feature type="signal peptide" evidence="1">
    <location>
        <begin position="1"/>
        <end position="20"/>
    </location>
</feature>
<sequence>MPPCSPSSHALVLSGLFALAACGPGMGEAPPTPFVTQGQLERLEARPDAGQPCGGLQALGCERNFICADDPNDDCEPALGATDCAGICVEERQWAPVPIECAAPGPERRYVARDPQLCAALFFVCHPDDTYFFDECGCGCASGQ</sequence>
<dbReference type="OrthoDB" id="8562597at2"/>
<evidence type="ECO:0000313" key="3">
    <source>
        <dbReference type="Proteomes" id="UP000217289"/>
    </source>
</evidence>
<organism evidence="2 3">
    <name type="scientific">Melittangium boletus DSM 14713</name>
    <dbReference type="NCBI Taxonomy" id="1294270"/>
    <lineage>
        <taxon>Bacteria</taxon>
        <taxon>Pseudomonadati</taxon>
        <taxon>Myxococcota</taxon>
        <taxon>Myxococcia</taxon>
        <taxon>Myxococcales</taxon>
        <taxon>Cystobacterineae</taxon>
        <taxon>Archangiaceae</taxon>
        <taxon>Melittangium</taxon>
    </lineage>
</organism>
<accession>A0A250I8M1</accession>
<proteinExistence type="predicted"/>
<protein>
    <recommendedName>
        <fullName evidence="4">Lipoprotein</fullName>
    </recommendedName>
</protein>
<keyword evidence="3" id="KW-1185">Reference proteome</keyword>
<evidence type="ECO:0008006" key="4">
    <source>
        <dbReference type="Google" id="ProtNLM"/>
    </source>
</evidence>
<name>A0A250I8M1_9BACT</name>
<evidence type="ECO:0000313" key="2">
    <source>
        <dbReference type="EMBL" id="ATB27563.1"/>
    </source>
</evidence>
<keyword evidence="1" id="KW-0732">Signal</keyword>
<gene>
    <name evidence="2" type="ORF">MEBOL_001007</name>
</gene>
<feature type="chain" id="PRO_5012083599" description="Lipoprotein" evidence="1">
    <location>
        <begin position="21"/>
        <end position="144"/>
    </location>
</feature>
<dbReference type="AlphaFoldDB" id="A0A250I8M1"/>
<dbReference type="RefSeq" id="WP_157774765.1">
    <property type="nucleotide sequence ID" value="NZ_CP022163.1"/>
</dbReference>